<keyword evidence="1" id="KW-1015">Disulfide bond</keyword>
<dbReference type="SUPFAM" id="SSF51445">
    <property type="entry name" value="(Trans)glycosidases"/>
    <property type="match status" value="1"/>
</dbReference>
<evidence type="ECO:0000256" key="1">
    <source>
        <dbReference type="ARBA" id="ARBA00023157"/>
    </source>
</evidence>
<evidence type="ECO:0000259" key="2">
    <source>
        <dbReference type="PROSITE" id="PS51910"/>
    </source>
</evidence>
<dbReference type="PANTHER" id="PTHR11177:SF388">
    <property type="entry name" value="CHITINASE"/>
    <property type="match status" value="1"/>
</dbReference>
<dbReference type="GO" id="GO:0005576">
    <property type="term" value="C:extracellular region"/>
    <property type="evidence" value="ECO:0007669"/>
    <property type="project" value="TreeGrafter"/>
</dbReference>
<name>A0A8C0CXI4_BALMU</name>
<dbReference type="PANTHER" id="PTHR11177">
    <property type="entry name" value="CHITINASE"/>
    <property type="match status" value="1"/>
</dbReference>
<dbReference type="InterPro" id="IPR029070">
    <property type="entry name" value="Chitinase_insertion_sf"/>
</dbReference>
<proteinExistence type="predicted"/>
<dbReference type="GeneTree" id="ENSGT00940000162989"/>
<dbReference type="GO" id="GO:0006032">
    <property type="term" value="P:chitin catabolic process"/>
    <property type="evidence" value="ECO:0007669"/>
    <property type="project" value="TreeGrafter"/>
</dbReference>
<reference evidence="3" key="1">
    <citation type="submission" date="2023-09" db="UniProtKB">
        <authorList>
            <consortium name="Ensembl"/>
        </authorList>
    </citation>
    <scope>IDENTIFICATION</scope>
</reference>
<dbReference type="InterPro" id="IPR001223">
    <property type="entry name" value="Glyco_hydro18_cat"/>
</dbReference>
<sequence length="157" mass="18128">MTYDFHHGWDTSTRHNSPLRVGSKDQGDICSFNCEYAMKPWRDNGVPSEKLIMGFLTYGRTFWLTGSSGPYTGEDGFWTYYEICTFLSEVTNAWIEDQKVPYAYKNPEGVGYDNIKSYGYKNLGSFHRTTLSVHLYRILVRRKVVNMEEKGAVWCSG</sequence>
<dbReference type="AlphaFoldDB" id="A0A8C0CXI4"/>
<dbReference type="Gene3D" id="3.10.50.10">
    <property type="match status" value="1"/>
</dbReference>
<feature type="domain" description="GH18" evidence="2">
    <location>
        <begin position="1"/>
        <end position="157"/>
    </location>
</feature>
<dbReference type="InterPro" id="IPR050314">
    <property type="entry name" value="Glycosyl_Hydrlase_18"/>
</dbReference>
<evidence type="ECO:0000313" key="3">
    <source>
        <dbReference type="Ensembl" id="ENSBMSP00010011831.1"/>
    </source>
</evidence>
<accession>A0A8C0CXI4</accession>
<dbReference type="GO" id="GO:0004568">
    <property type="term" value="F:chitinase activity"/>
    <property type="evidence" value="ECO:0007669"/>
    <property type="project" value="TreeGrafter"/>
</dbReference>
<organism evidence="3">
    <name type="scientific">Balaenoptera musculus</name>
    <name type="common">Blue whale</name>
    <dbReference type="NCBI Taxonomy" id="9771"/>
    <lineage>
        <taxon>Eukaryota</taxon>
        <taxon>Metazoa</taxon>
        <taxon>Chordata</taxon>
        <taxon>Craniata</taxon>
        <taxon>Vertebrata</taxon>
        <taxon>Euteleostomi</taxon>
        <taxon>Mammalia</taxon>
        <taxon>Eutheria</taxon>
        <taxon>Laurasiatheria</taxon>
        <taxon>Artiodactyla</taxon>
        <taxon>Whippomorpha</taxon>
        <taxon>Cetacea</taxon>
        <taxon>Mysticeti</taxon>
        <taxon>Balaenopteridae</taxon>
        <taxon>Balaenoptera</taxon>
    </lineage>
</organism>
<dbReference type="GO" id="GO:0008061">
    <property type="term" value="F:chitin binding"/>
    <property type="evidence" value="ECO:0007669"/>
    <property type="project" value="TreeGrafter"/>
</dbReference>
<dbReference type="InterPro" id="IPR017853">
    <property type="entry name" value="GH"/>
</dbReference>
<dbReference type="Gene3D" id="3.20.20.80">
    <property type="entry name" value="Glycosidases"/>
    <property type="match status" value="1"/>
</dbReference>
<dbReference type="SUPFAM" id="SSF54556">
    <property type="entry name" value="Chitinase insertion domain"/>
    <property type="match status" value="1"/>
</dbReference>
<dbReference type="Pfam" id="PF00704">
    <property type="entry name" value="Glyco_hydro_18"/>
    <property type="match status" value="1"/>
</dbReference>
<dbReference type="Ensembl" id="ENSBMST00010013160.1">
    <property type="protein sequence ID" value="ENSBMSP00010011831.1"/>
    <property type="gene ID" value="ENSBMSG00010008672.1"/>
</dbReference>
<dbReference type="GO" id="GO:0005975">
    <property type="term" value="P:carbohydrate metabolic process"/>
    <property type="evidence" value="ECO:0007669"/>
    <property type="project" value="InterPro"/>
</dbReference>
<protein>
    <recommendedName>
        <fullName evidence="2">GH18 domain-containing protein</fullName>
    </recommendedName>
</protein>
<dbReference type="FunFam" id="3.10.50.10:FF:000001">
    <property type="entry name" value="Chitinase 3-like 1"/>
    <property type="match status" value="1"/>
</dbReference>
<dbReference type="PROSITE" id="PS51910">
    <property type="entry name" value="GH18_2"/>
    <property type="match status" value="1"/>
</dbReference>